<dbReference type="InterPro" id="IPR009571">
    <property type="entry name" value="SUR7/Rim9-like_fungi"/>
</dbReference>
<proteinExistence type="predicted"/>
<dbReference type="OrthoDB" id="3682470at2759"/>
<feature type="transmembrane region" description="Helical" evidence="1">
    <location>
        <begin position="62"/>
        <end position="86"/>
    </location>
</feature>
<keyword evidence="1" id="KW-1133">Transmembrane helix</keyword>
<name>A0A6A5KR77_9PLEO</name>
<keyword evidence="3" id="KW-1185">Reference proteome</keyword>
<feature type="transmembrane region" description="Helical" evidence="1">
    <location>
        <begin position="106"/>
        <end position="128"/>
    </location>
</feature>
<evidence type="ECO:0000313" key="3">
    <source>
        <dbReference type="Proteomes" id="UP000800040"/>
    </source>
</evidence>
<dbReference type="Pfam" id="PF06687">
    <property type="entry name" value="SUR7"/>
    <property type="match status" value="1"/>
</dbReference>
<dbReference type="PANTHER" id="PTHR28019">
    <property type="entry name" value="CELL MEMBRANE PROTEIN YLR413W-RELATED"/>
    <property type="match status" value="1"/>
</dbReference>
<protein>
    <recommendedName>
        <fullName evidence="4">MARVEL domain-containing protein</fullName>
    </recommendedName>
</protein>
<gene>
    <name evidence="2" type="ORF">BDW02DRAFT_596076</name>
</gene>
<organism evidence="2 3">
    <name type="scientific">Decorospora gaudefroyi</name>
    <dbReference type="NCBI Taxonomy" id="184978"/>
    <lineage>
        <taxon>Eukaryota</taxon>
        <taxon>Fungi</taxon>
        <taxon>Dikarya</taxon>
        <taxon>Ascomycota</taxon>
        <taxon>Pezizomycotina</taxon>
        <taxon>Dothideomycetes</taxon>
        <taxon>Pleosporomycetidae</taxon>
        <taxon>Pleosporales</taxon>
        <taxon>Pleosporineae</taxon>
        <taxon>Pleosporaceae</taxon>
        <taxon>Decorospora</taxon>
    </lineage>
</organism>
<dbReference type="AlphaFoldDB" id="A0A6A5KR77"/>
<feature type="transmembrane region" description="Helical" evidence="1">
    <location>
        <begin position="32"/>
        <end position="55"/>
    </location>
</feature>
<dbReference type="EMBL" id="ML975268">
    <property type="protein sequence ID" value="KAF1836914.1"/>
    <property type="molecule type" value="Genomic_DNA"/>
</dbReference>
<evidence type="ECO:0008006" key="4">
    <source>
        <dbReference type="Google" id="ProtNLM"/>
    </source>
</evidence>
<evidence type="ECO:0000313" key="2">
    <source>
        <dbReference type="EMBL" id="KAF1836914.1"/>
    </source>
</evidence>
<sequence length="138" mass="15099">MAVWKLENTSVQEILGQRFAKGMKMYRKMVKWTHYAFVVVLALTVLECVTGILAVRSRGYSLCATVVSFAQTILAITVAAVATITYVTLTGVFKSVLRPYNIEASLGVPLFSVLWLAVACSIASSFFWPLSACFCSGK</sequence>
<dbReference type="GO" id="GO:0005886">
    <property type="term" value="C:plasma membrane"/>
    <property type="evidence" value="ECO:0007669"/>
    <property type="project" value="InterPro"/>
</dbReference>
<reference evidence="2" key="1">
    <citation type="submission" date="2020-01" db="EMBL/GenBank/DDBJ databases">
        <authorList>
            <consortium name="DOE Joint Genome Institute"/>
            <person name="Haridas S."/>
            <person name="Albert R."/>
            <person name="Binder M."/>
            <person name="Bloem J."/>
            <person name="Labutti K."/>
            <person name="Salamov A."/>
            <person name="Andreopoulos B."/>
            <person name="Baker S.E."/>
            <person name="Barry K."/>
            <person name="Bills G."/>
            <person name="Bluhm B.H."/>
            <person name="Cannon C."/>
            <person name="Castanera R."/>
            <person name="Culley D.E."/>
            <person name="Daum C."/>
            <person name="Ezra D."/>
            <person name="Gonzalez J.B."/>
            <person name="Henrissat B."/>
            <person name="Kuo A."/>
            <person name="Liang C."/>
            <person name="Lipzen A."/>
            <person name="Lutzoni F."/>
            <person name="Magnuson J."/>
            <person name="Mondo S."/>
            <person name="Nolan M."/>
            <person name="Ohm R."/>
            <person name="Pangilinan J."/>
            <person name="Park H.-J."/>
            <person name="Ramirez L."/>
            <person name="Alfaro M."/>
            <person name="Sun H."/>
            <person name="Tritt A."/>
            <person name="Yoshinaga Y."/>
            <person name="Zwiers L.-H."/>
            <person name="Turgeon B.G."/>
            <person name="Goodwin S.B."/>
            <person name="Spatafora J.W."/>
            <person name="Crous P.W."/>
            <person name="Grigoriev I.V."/>
        </authorList>
    </citation>
    <scope>NUCLEOTIDE SEQUENCE</scope>
    <source>
        <strain evidence="2">P77</strain>
    </source>
</reference>
<dbReference type="GO" id="GO:0031505">
    <property type="term" value="P:fungal-type cell wall organization"/>
    <property type="evidence" value="ECO:0007669"/>
    <property type="project" value="TreeGrafter"/>
</dbReference>
<dbReference type="GO" id="GO:0051285">
    <property type="term" value="C:cell cortex of cell tip"/>
    <property type="evidence" value="ECO:0007669"/>
    <property type="project" value="TreeGrafter"/>
</dbReference>
<accession>A0A6A5KR77</accession>
<dbReference type="Proteomes" id="UP000800040">
    <property type="component" value="Unassembled WGS sequence"/>
</dbReference>
<keyword evidence="1" id="KW-0812">Transmembrane</keyword>
<evidence type="ECO:0000256" key="1">
    <source>
        <dbReference type="SAM" id="Phobius"/>
    </source>
</evidence>
<dbReference type="InterPro" id="IPR052413">
    <property type="entry name" value="SUR7_domain"/>
</dbReference>
<keyword evidence="1" id="KW-0472">Membrane</keyword>
<dbReference type="PANTHER" id="PTHR28019:SF3">
    <property type="entry name" value="INTEGRAL MEMBRANE PROTEIN (AFU_ORTHOLOGUE AFUA_6G07470)"/>
    <property type="match status" value="1"/>
</dbReference>